<dbReference type="PANTHER" id="PTHR42879">
    <property type="entry name" value="3-OXOACYL-(ACYL-CARRIER-PROTEIN) REDUCTASE"/>
    <property type="match status" value="1"/>
</dbReference>
<accession>A0AB33ECU0</accession>
<name>A0AB33ECU0_9PSED</name>
<sequence length="262" mass="28298">MELGIRGRKAIINGGSAGLGYGAALALAHEGVDLYISARNEVRLNEACESIRRATGAKVEAVIADHASEEGRQRILERCPEPDILIGTCSPPPFIEDFRSISEEDWRSNFEITLISPIEFMRSVVDGMVERRWGRIVNIATAAAKFPHPWRILSGAPRAALTNYSVAVARQVAKYNVTINTLLPAMHDTDGIRAIYGAKAAENGTSVDIEIAEAVRSIPIPAGRFGSAIDFGMMTAMFCSEQSNYVTGQSLVVDGGVTNSLF</sequence>
<dbReference type="PRINTS" id="PR00081">
    <property type="entry name" value="GDHRDH"/>
</dbReference>
<protein>
    <submittedName>
        <fullName evidence="2">Short-chain dehydrogenase</fullName>
    </submittedName>
</protein>
<dbReference type="AlphaFoldDB" id="A0AB33ECU0"/>
<dbReference type="Pfam" id="PF13561">
    <property type="entry name" value="adh_short_C2"/>
    <property type="match status" value="1"/>
</dbReference>
<evidence type="ECO:0000313" key="3">
    <source>
        <dbReference type="Proteomes" id="UP000218385"/>
    </source>
</evidence>
<proteinExistence type="inferred from homology"/>
<dbReference type="PANTHER" id="PTHR42879:SF6">
    <property type="entry name" value="NADPH-DEPENDENT REDUCTASE BACG"/>
    <property type="match status" value="1"/>
</dbReference>
<comment type="similarity">
    <text evidence="1">Belongs to the short-chain dehydrogenases/reductases (SDR) family.</text>
</comment>
<dbReference type="Proteomes" id="UP000218385">
    <property type="component" value="Chromosome"/>
</dbReference>
<reference evidence="2 3" key="1">
    <citation type="submission" date="2017-09" db="EMBL/GenBank/DDBJ databases">
        <title>Complete Genome sequence of Lysobacter capsici KNU-15.</title>
        <authorList>
            <person name="Kim M.-C."/>
            <person name="Yi H."/>
            <person name="Lee D.-W."/>
            <person name="Shin J.-H."/>
        </authorList>
    </citation>
    <scope>NUCLEOTIDE SEQUENCE [LARGE SCALE GENOMIC DNA]</scope>
    <source>
        <strain evidence="2 3">KNU-15</strain>
    </source>
</reference>
<evidence type="ECO:0000313" key="2">
    <source>
        <dbReference type="EMBL" id="ATE78207.1"/>
    </source>
</evidence>
<evidence type="ECO:0000256" key="1">
    <source>
        <dbReference type="ARBA" id="ARBA00006484"/>
    </source>
</evidence>
<dbReference type="Gene3D" id="3.40.50.720">
    <property type="entry name" value="NAD(P)-binding Rossmann-like Domain"/>
    <property type="match status" value="1"/>
</dbReference>
<organism evidence="2 3">
    <name type="scientific">Pseudomonas frederiksbergensis</name>
    <dbReference type="NCBI Taxonomy" id="104087"/>
    <lineage>
        <taxon>Bacteria</taxon>
        <taxon>Pseudomonadati</taxon>
        <taxon>Pseudomonadota</taxon>
        <taxon>Gammaproteobacteria</taxon>
        <taxon>Pseudomonadales</taxon>
        <taxon>Pseudomonadaceae</taxon>
        <taxon>Pseudomonas</taxon>
    </lineage>
</organism>
<dbReference type="EMBL" id="CP023466">
    <property type="protein sequence ID" value="ATE78207.1"/>
    <property type="molecule type" value="Genomic_DNA"/>
</dbReference>
<dbReference type="InterPro" id="IPR002347">
    <property type="entry name" value="SDR_fam"/>
</dbReference>
<dbReference type="SUPFAM" id="SSF51735">
    <property type="entry name" value="NAD(P)-binding Rossmann-fold domains"/>
    <property type="match status" value="1"/>
</dbReference>
<dbReference type="InterPro" id="IPR050259">
    <property type="entry name" value="SDR"/>
</dbReference>
<gene>
    <name evidence="2" type="ORF">CNN82_17885</name>
</gene>
<dbReference type="InterPro" id="IPR036291">
    <property type="entry name" value="NAD(P)-bd_dom_sf"/>
</dbReference>
<dbReference type="RefSeq" id="WP_096480493.1">
    <property type="nucleotide sequence ID" value="NZ_CP023466.1"/>
</dbReference>